<evidence type="ECO:0000256" key="6">
    <source>
        <dbReference type="ARBA" id="ARBA00023163"/>
    </source>
</evidence>
<feature type="compositionally biased region" description="Polar residues" evidence="8">
    <location>
        <begin position="683"/>
        <end position="696"/>
    </location>
</feature>
<gene>
    <name evidence="10" type="ORF">DL546_006757</name>
</gene>
<evidence type="ECO:0000256" key="7">
    <source>
        <dbReference type="ARBA" id="ARBA00023242"/>
    </source>
</evidence>
<reference evidence="10 11" key="1">
    <citation type="submission" date="2018-08" db="EMBL/GenBank/DDBJ databases">
        <title>Draft genome of the lignicolous fungus Coniochaeta pulveracea.</title>
        <authorList>
            <person name="Borstlap C.J."/>
            <person name="De Witt R.N."/>
            <person name="Botha A."/>
            <person name="Volschenk H."/>
        </authorList>
    </citation>
    <scope>NUCLEOTIDE SEQUENCE [LARGE SCALE GENOMIC DNA]</scope>
    <source>
        <strain evidence="10 11">CAB683</strain>
    </source>
</reference>
<keyword evidence="5" id="KW-0238">DNA-binding</keyword>
<dbReference type="Pfam" id="PF00172">
    <property type="entry name" value="Zn_clus"/>
    <property type="match status" value="1"/>
</dbReference>
<dbReference type="GO" id="GO:0006351">
    <property type="term" value="P:DNA-templated transcription"/>
    <property type="evidence" value="ECO:0007669"/>
    <property type="project" value="InterPro"/>
</dbReference>
<keyword evidence="7" id="KW-0539">Nucleus</keyword>
<dbReference type="GO" id="GO:0000981">
    <property type="term" value="F:DNA-binding transcription factor activity, RNA polymerase II-specific"/>
    <property type="evidence" value="ECO:0007669"/>
    <property type="project" value="InterPro"/>
</dbReference>
<dbReference type="FunFam" id="4.10.240.10:FF:000007">
    <property type="entry name" value="C6 transcription factor FacB"/>
    <property type="match status" value="1"/>
</dbReference>
<dbReference type="InterPro" id="IPR050987">
    <property type="entry name" value="AtrR-like"/>
</dbReference>
<comment type="subcellular location">
    <subcellularLocation>
        <location evidence="1">Nucleus</location>
    </subcellularLocation>
</comment>
<dbReference type="Pfam" id="PF04082">
    <property type="entry name" value="Fungal_trans"/>
    <property type="match status" value="1"/>
</dbReference>
<keyword evidence="11" id="KW-1185">Reference proteome</keyword>
<evidence type="ECO:0000259" key="9">
    <source>
        <dbReference type="PROSITE" id="PS50048"/>
    </source>
</evidence>
<dbReference type="SUPFAM" id="SSF57701">
    <property type="entry name" value="Zn2/Cys6 DNA-binding domain"/>
    <property type="match status" value="1"/>
</dbReference>
<dbReference type="InterPro" id="IPR007219">
    <property type="entry name" value="XnlR_reg_dom"/>
</dbReference>
<keyword evidence="6" id="KW-0804">Transcription</keyword>
<evidence type="ECO:0000256" key="3">
    <source>
        <dbReference type="ARBA" id="ARBA00022833"/>
    </source>
</evidence>
<dbReference type="CDD" id="cd15485">
    <property type="entry name" value="ZIP_Cat8"/>
    <property type="match status" value="1"/>
</dbReference>
<proteinExistence type="predicted"/>
<dbReference type="CDD" id="cd00067">
    <property type="entry name" value="GAL4"/>
    <property type="match status" value="1"/>
</dbReference>
<feature type="region of interest" description="Disordered" evidence="8">
    <location>
        <begin position="760"/>
        <end position="787"/>
    </location>
</feature>
<dbReference type="GO" id="GO:0003677">
    <property type="term" value="F:DNA binding"/>
    <property type="evidence" value="ECO:0007669"/>
    <property type="project" value="UniProtKB-KW"/>
</dbReference>
<comment type="caution">
    <text evidence="10">The sequence shown here is derived from an EMBL/GenBank/DDBJ whole genome shotgun (WGS) entry which is preliminary data.</text>
</comment>
<evidence type="ECO:0000256" key="8">
    <source>
        <dbReference type="SAM" id="MobiDB-lite"/>
    </source>
</evidence>
<dbReference type="AlphaFoldDB" id="A0A420YCR5"/>
<dbReference type="OrthoDB" id="1924787at2759"/>
<evidence type="ECO:0000256" key="4">
    <source>
        <dbReference type="ARBA" id="ARBA00023015"/>
    </source>
</evidence>
<organism evidence="10 11">
    <name type="scientific">Coniochaeta pulveracea</name>
    <dbReference type="NCBI Taxonomy" id="177199"/>
    <lineage>
        <taxon>Eukaryota</taxon>
        <taxon>Fungi</taxon>
        <taxon>Dikarya</taxon>
        <taxon>Ascomycota</taxon>
        <taxon>Pezizomycotina</taxon>
        <taxon>Sordariomycetes</taxon>
        <taxon>Sordariomycetidae</taxon>
        <taxon>Coniochaetales</taxon>
        <taxon>Coniochaetaceae</taxon>
        <taxon>Coniochaeta</taxon>
    </lineage>
</organism>
<dbReference type="SMART" id="SM00906">
    <property type="entry name" value="Fungal_trans"/>
    <property type="match status" value="1"/>
</dbReference>
<dbReference type="InterPro" id="IPR036864">
    <property type="entry name" value="Zn2-C6_fun-type_DNA-bd_sf"/>
</dbReference>
<name>A0A420YCR5_9PEZI</name>
<dbReference type="InterPro" id="IPR001138">
    <property type="entry name" value="Zn2Cys6_DnaBD"/>
</dbReference>
<evidence type="ECO:0000313" key="10">
    <source>
        <dbReference type="EMBL" id="RKU45695.1"/>
    </source>
</evidence>
<dbReference type="STRING" id="177199.A0A420YCR5"/>
<feature type="region of interest" description="Disordered" evidence="8">
    <location>
        <begin position="100"/>
        <end position="133"/>
    </location>
</feature>
<feature type="region of interest" description="Disordered" evidence="8">
    <location>
        <begin position="606"/>
        <end position="667"/>
    </location>
</feature>
<feature type="compositionally biased region" description="Low complexity" evidence="8">
    <location>
        <begin position="106"/>
        <end position="122"/>
    </location>
</feature>
<sequence length="916" mass="101310">MPGILPMKVIKVGTSSQSRIAQACDRCRSKKIRCDGIRPCCSQCANVGFECRTSDKLSRRAFPRGYTESLEERVRQLETENRELKDLLDEKDEKIDMLSKMHGNNPRKSSPESSSSPSPAAPSRKDSAAPAKEDTFRVHASPLLLGVENSDSYFMGASSGRAFIEAFKRKIQESGKACSDFNPEAFLHIQGTYPLTAQEPPQSMKIPPRMFTDRCVNIYFQEWAPLFPVLHKPSFLRIYEEYVSDPEKTRNNQKLVQLYLVFCIAGLSSEHPDLEQVAACEQQWQRSLDAIIMENTMNTLQCLVLALMYCTVRADYKRLQHYKGVAIGLSHRLGLHQSQKRFSFGALTIETRKKVFWTLYTLDCFSAAILGLPKLLKDDDIHAEYPSDTDDEYVTEKGFQPCLPGEHTRLSSALALFKGTRILAKVLERNYPAATSHELSLQQMAALEAELDDWCDNLPQHLKLTFRQDKPSTDVTGSRSPLLALAYYYTRTLIYRPAVGSSLGSKAAPALISISESSKHMVQIIQLLEERNMSLAFCLNKADLLVVCGMTLLYQSIDLKQDSKVMKDNTRLANAVIKIVEKTKAPGSLDFKRVATLLIPVDEAPQQQGVSASLPTPPRQSPDTCGAMSAPPRSSPPTSHAHHLSHNSNLNNTKPHPLGRHASASVSETDLLLQQEKLRRMAMSTSMGQSRQSPEQQGVRPRPSFDGIHGLSETVPLGRRQHRLSLAEAQAAQASMIARVSPGPGASSKQNLERLDYLSFSSPPARTQPLSPASPGQTRSQQSQNVAQAHIYSQLAKKEPAQSAEEWEALVGSLDNGAINLYDAIYGGHGVPLTDTPITAESWSPDAWDLTHFNIGDFGDAAGTAQSVLSVSEESLSSVDDLPPHDLPVPNDMGLGLDNLDYHASQMMQPIDCYNF</sequence>
<feature type="domain" description="Zn(2)-C6 fungal-type" evidence="9">
    <location>
        <begin position="23"/>
        <end position="53"/>
    </location>
</feature>
<feature type="compositionally biased region" description="Basic and acidic residues" evidence="8">
    <location>
        <begin position="123"/>
        <end position="133"/>
    </location>
</feature>
<dbReference type="PROSITE" id="PS00463">
    <property type="entry name" value="ZN2_CY6_FUNGAL_1"/>
    <property type="match status" value="1"/>
</dbReference>
<dbReference type="GO" id="GO:0005634">
    <property type="term" value="C:nucleus"/>
    <property type="evidence" value="ECO:0007669"/>
    <property type="project" value="UniProtKB-SubCell"/>
</dbReference>
<accession>A0A420YCR5</accession>
<dbReference type="Gene3D" id="4.10.240.10">
    <property type="entry name" value="Zn(2)-C6 fungal-type DNA-binding domain"/>
    <property type="match status" value="1"/>
</dbReference>
<keyword evidence="3" id="KW-0862">Zinc</keyword>
<dbReference type="GO" id="GO:0008270">
    <property type="term" value="F:zinc ion binding"/>
    <property type="evidence" value="ECO:0007669"/>
    <property type="project" value="InterPro"/>
</dbReference>
<dbReference type="PANTHER" id="PTHR46910">
    <property type="entry name" value="TRANSCRIPTION FACTOR PDR1"/>
    <property type="match status" value="1"/>
</dbReference>
<dbReference type="SMART" id="SM00066">
    <property type="entry name" value="GAL4"/>
    <property type="match status" value="1"/>
</dbReference>
<dbReference type="CDD" id="cd12148">
    <property type="entry name" value="fungal_TF_MHR"/>
    <property type="match status" value="1"/>
</dbReference>
<dbReference type="Proteomes" id="UP000275385">
    <property type="component" value="Unassembled WGS sequence"/>
</dbReference>
<keyword evidence="4" id="KW-0805">Transcription regulation</keyword>
<feature type="region of interest" description="Disordered" evidence="8">
    <location>
        <begin position="682"/>
        <end position="712"/>
    </location>
</feature>
<dbReference type="EMBL" id="QVQW01000019">
    <property type="protein sequence ID" value="RKU45695.1"/>
    <property type="molecule type" value="Genomic_DNA"/>
</dbReference>
<evidence type="ECO:0000256" key="2">
    <source>
        <dbReference type="ARBA" id="ARBA00022723"/>
    </source>
</evidence>
<keyword evidence="2" id="KW-0479">Metal-binding</keyword>
<evidence type="ECO:0000313" key="11">
    <source>
        <dbReference type="Proteomes" id="UP000275385"/>
    </source>
</evidence>
<evidence type="ECO:0000256" key="1">
    <source>
        <dbReference type="ARBA" id="ARBA00004123"/>
    </source>
</evidence>
<dbReference type="PROSITE" id="PS50048">
    <property type="entry name" value="ZN2_CY6_FUNGAL_2"/>
    <property type="match status" value="1"/>
</dbReference>
<evidence type="ECO:0000256" key="5">
    <source>
        <dbReference type="ARBA" id="ARBA00023125"/>
    </source>
</evidence>
<dbReference type="PANTHER" id="PTHR46910:SF12">
    <property type="entry name" value="REGULATORY PROTEIN CAT8"/>
    <property type="match status" value="1"/>
</dbReference>
<protein>
    <recommendedName>
        <fullName evidence="9">Zn(2)-C6 fungal-type domain-containing protein</fullName>
    </recommendedName>
</protein>